<dbReference type="Gene3D" id="3.30.479.30">
    <property type="entry name" value="Band 7 domain"/>
    <property type="match status" value="1"/>
</dbReference>
<dbReference type="SUPFAM" id="SSF117892">
    <property type="entry name" value="Band 7/SPFH domain"/>
    <property type="match status" value="1"/>
</dbReference>
<feature type="region of interest" description="Disordered" evidence="4">
    <location>
        <begin position="155"/>
        <end position="195"/>
    </location>
</feature>
<proteinExistence type="inferred from homology"/>
<evidence type="ECO:0000259" key="5">
    <source>
        <dbReference type="SMART" id="SM00244"/>
    </source>
</evidence>
<feature type="compositionally biased region" description="Basic and acidic residues" evidence="4">
    <location>
        <begin position="180"/>
        <end position="189"/>
    </location>
</feature>
<evidence type="ECO:0000256" key="2">
    <source>
        <dbReference type="ARBA" id="ARBA00008164"/>
    </source>
</evidence>
<feature type="domain" description="Band 7" evidence="5">
    <location>
        <begin position="269"/>
        <end position="428"/>
    </location>
</feature>
<dbReference type="Ensembl" id="ENSBIXT00000034308.1">
    <property type="protein sequence ID" value="ENSBIXP00000020308.1"/>
    <property type="gene ID" value="ENSBIXG00000023635.1"/>
</dbReference>
<gene>
    <name evidence="6" type="primary">STOM</name>
</gene>
<dbReference type="STRING" id="30522.A0A4W2D7V2"/>
<reference evidence="6" key="3">
    <citation type="submission" date="2025-09" db="UniProtKB">
        <authorList>
            <consortium name="Ensembl"/>
        </authorList>
    </citation>
    <scope>IDENTIFICATION</scope>
</reference>
<dbReference type="GO" id="GO:0005886">
    <property type="term" value="C:plasma membrane"/>
    <property type="evidence" value="ECO:0007669"/>
    <property type="project" value="InterPro"/>
</dbReference>
<dbReference type="AlphaFoldDB" id="A0A4W2D7V2"/>
<dbReference type="InterPro" id="IPR001972">
    <property type="entry name" value="Stomatin_HflK_fam"/>
</dbReference>
<dbReference type="InterPro" id="IPR036013">
    <property type="entry name" value="Band_7/SPFH_dom_sf"/>
</dbReference>
<name>A0A4W2D7V2_BOBOX</name>
<dbReference type="CDD" id="cd03403">
    <property type="entry name" value="SPFH_stomatin"/>
    <property type="match status" value="1"/>
</dbReference>
<keyword evidence="3" id="KW-0472">Membrane</keyword>
<organism evidence="6 7">
    <name type="scientific">Bos indicus x Bos taurus</name>
    <name type="common">Hybrid cattle</name>
    <dbReference type="NCBI Taxonomy" id="30522"/>
    <lineage>
        <taxon>Eukaryota</taxon>
        <taxon>Metazoa</taxon>
        <taxon>Chordata</taxon>
        <taxon>Craniata</taxon>
        <taxon>Vertebrata</taxon>
        <taxon>Euteleostomi</taxon>
        <taxon>Mammalia</taxon>
        <taxon>Eutheria</taxon>
        <taxon>Laurasiatheria</taxon>
        <taxon>Artiodactyla</taxon>
        <taxon>Ruminantia</taxon>
        <taxon>Pecora</taxon>
        <taxon>Bovidae</taxon>
        <taxon>Bovinae</taxon>
        <taxon>Bos</taxon>
    </lineage>
</organism>
<evidence type="ECO:0000256" key="4">
    <source>
        <dbReference type="SAM" id="MobiDB-lite"/>
    </source>
</evidence>
<keyword evidence="7" id="KW-1185">Reference proteome</keyword>
<evidence type="ECO:0000313" key="7">
    <source>
        <dbReference type="Proteomes" id="UP000314981"/>
    </source>
</evidence>
<dbReference type="PANTHER" id="PTHR10264:SF115">
    <property type="entry name" value="STOMATIN"/>
    <property type="match status" value="1"/>
</dbReference>
<dbReference type="InterPro" id="IPR018080">
    <property type="entry name" value="Band_7/stomatin-like_CS"/>
</dbReference>
<protein>
    <submittedName>
        <fullName evidence="6">Stomatin</fullName>
    </submittedName>
</protein>
<reference evidence="6 7" key="1">
    <citation type="submission" date="2018-11" db="EMBL/GenBank/DDBJ databases">
        <title>Haplotype-resolved cattle genomes.</title>
        <authorList>
            <person name="Low W.Y."/>
            <person name="Tearle R."/>
            <person name="Bickhart D.M."/>
            <person name="Rosen B.D."/>
            <person name="Koren S."/>
            <person name="Rhie A."/>
            <person name="Hiendleder S."/>
            <person name="Phillippy A.M."/>
            <person name="Smith T.P.L."/>
            <person name="Williams J.L."/>
        </authorList>
    </citation>
    <scope>NUCLEOTIDE SEQUENCE [LARGE SCALE GENOMIC DNA]</scope>
</reference>
<evidence type="ECO:0000256" key="3">
    <source>
        <dbReference type="ARBA" id="ARBA00023136"/>
    </source>
</evidence>
<dbReference type="Proteomes" id="UP000314981">
    <property type="component" value="Chromosome 8"/>
</dbReference>
<comment type="subcellular location">
    <subcellularLocation>
        <location evidence="1">Membrane</location>
    </subcellularLocation>
</comment>
<dbReference type="PRINTS" id="PR00721">
    <property type="entry name" value="STOMATIN"/>
</dbReference>
<evidence type="ECO:0000313" key="6">
    <source>
        <dbReference type="Ensembl" id="ENSBIXP00000020308.1"/>
    </source>
</evidence>
<dbReference type="InterPro" id="IPR001107">
    <property type="entry name" value="Band_7"/>
</dbReference>
<reference evidence="6" key="2">
    <citation type="submission" date="2025-08" db="UniProtKB">
        <authorList>
            <consortium name="Ensembl"/>
        </authorList>
    </citation>
    <scope>IDENTIFICATION</scope>
</reference>
<dbReference type="FunFam" id="3.30.479.30:FF:000002">
    <property type="entry name" value="band 7 protein AGAP004871"/>
    <property type="match status" value="1"/>
</dbReference>
<dbReference type="Pfam" id="PF01145">
    <property type="entry name" value="Band_7"/>
    <property type="match status" value="1"/>
</dbReference>
<sequence>QLPEGGPRVSPGLLGPQQGVPCPTTAGRGLYFNKGHLIRIHSFGLEAGRTAFFPSHHGGSLSRAGFGALTLGTRVPLCFLPSPGPYPPKEGTIFFQLVCPEGSRFRVFLHSLPSGHPLSPFPYLLSPFPYLLSRRSHPGILRPSIPATPLLPVLPRPGPRPQGRLAPQATPLSPWPAGRAGEEAPREGRAVAGGGGGACPPRPWAAIGWTAERGRDCCLCLGAPESSPGVLRSSTSGSGDFYARVATLVQAACLTSGQQWTPKLGGFLTPSRIIKEYERAIIFRLGRILQGGAKGPGLFFILPCTDSFIKVDMRTISFDIPPQEILTKDSVTISVDGVVYYRVQNATLAVANITNADSATRLLAQTTLRNVLGTKNLSQILSDREEIAHNMQCTLDDATDDWGIKVERVEIKDVKLPVQLQRAMAAEAEASREARAKVIAAEGEMNASRALKEASMVITESPAALQLRYLQTLTTIAAEKNSTIIFPLPIDMLQAIMGPKQ</sequence>
<evidence type="ECO:0000256" key="1">
    <source>
        <dbReference type="ARBA" id="ARBA00004370"/>
    </source>
</evidence>
<accession>A0A4W2D7V2</accession>
<dbReference type="InterPro" id="IPR043202">
    <property type="entry name" value="Band-7_stomatin-like"/>
</dbReference>
<comment type="similarity">
    <text evidence="2">Belongs to the band 7/mec-2 family.</text>
</comment>
<dbReference type="SMART" id="SM00244">
    <property type="entry name" value="PHB"/>
    <property type="match status" value="1"/>
</dbReference>
<dbReference type="PROSITE" id="PS01270">
    <property type="entry name" value="BAND_7"/>
    <property type="match status" value="1"/>
</dbReference>
<dbReference type="Gene3D" id="6.10.250.2090">
    <property type="match status" value="1"/>
</dbReference>
<dbReference type="PANTHER" id="PTHR10264">
    <property type="entry name" value="BAND 7 PROTEIN-RELATED"/>
    <property type="match status" value="1"/>
</dbReference>
<feature type="region of interest" description="Disordered" evidence="4">
    <location>
        <begin position="1"/>
        <end position="20"/>
    </location>
</feature>